<sequence>MAESTALGCGCSTDRVARTSVQTVRWTTGRSSARSWTETTLKFPAWRRTSSGFRSTASNPKISANCTAGLRTPTTTSCCGTRSGMGPPVPIRTSRTTCASMGTAERRVAITCSNRMPSWTSVASVGEATIPAATSTGCSRTATFTT</sequence>
<accession>A0A8D8MZA1</accession>
<organism evidence="1">
    <name type="scientific">Culex pipiens</name>
    <name type="common">House mosquito</name>
    <dbReference type="NCBI Taxonomy" id="7175"/>
    <lineage>
        <taxon>Eukaryota</taxon>
        <taxon>Metazoa</taxon>
        <taxon>Ecdysozoa</taxon>
        <taxon>Arthropoda</taxon>
        <taxon>Hexapoda</taxon>
        <taxon>Insecta</taxon>
        <taxon>Pterygota</taxon>
        <taxon>Neoptera</taxon>
        <taxon>Endopterygota</taxon>
        <taxon>Diptera</taxon>
        <taxon>Nematocera</taxon>
        <taxon>Culicoidea</taxon>
        <taxon>Culicidae</taxon>
        <taxon>Culicinae</taxon>
        <taxon>Culicini</taxon>
        <taxon>Culex</taxon>
        <taxon>Culex</taxon>
    </lineage>
</organism>
<dbReference type="AlphaFoldDB" id="A0A8D8MZA1"/>
<proteinExistence type="predicted"/>
<dbReference type="EMBL" id="HBUE01341634">
    <property type="protein sequence ID" value="CAG6598699.1"/>
    <property type="molecule type" value="Transcribed_RNA"/>
</dbReference>
<name>A0A8D8MZA1_CULPI</name>
<evidence type="ECO:0000313" key="1">
    <source>
        <dbReference type="EMBL" id="CAG6546516.1"/>
    </source>
</evidence>
<dbReference type="EMBL" id="HBUE01234733">
    <property type="protein sequence ID" value="CAG6546516.1"/>
    <property type="molecule type" value="Transcribed_RNA"/>
</dbReference>
<protein>
    <submittedName>
        <fullName evidence="1">(northern house mosquito) hypothetical protein</fullName>
    </submittedName>
</protein>
<reference evidence="1" key="1">
    <citation type="submission" date="2021-05" db="EMBL/GenBank/DDBJ databases">
        <authorList>
            <person name="Alioto T."/>
            <person name="Alioto T."/>
            <person name="Gomez Garrido J."/>
        </authorList>
    </citation>
    <scope>NUCLEOTIDE SEQUENCE</scope>
</reference>